<dbReference type="GO" id="GO:0140042">
    <property type="term" value="P:lipid droplet formation"/>
    <property type="evidence" value="ECO:0007669"/>
    <property type="project" value="UniProtKB-ARBA"/>
</dbReference>
<protein>
    <recommendedName>
        <fullName evidence="11">Seipin</fullName>
    </recommendedName>
</protein>
<accession>A0A4P9YD41</accession>
<feature type="compositionally biased region" description="Low complexity" evidence="7">
    <location>
        <begin position="191"/>
        <end position="202"/>
    </location>
</feature>
<dbReference type="GO" id="GO:0006629">
    <property type="term" value="P:lipid metabolic process"/>
    <property type="evidence" value="ECO:0007669"/>
    <property type="project" value="UniProtKB-KW"/>
</dbReference>
<dbReference type="PANTHER" id="PTHR21212:SF0">
    <property type="entry name" value="SEIPIN"/>
    <property type="match status" value="1"/>
</dbReference>
<evidence type="ECO:0000256" key="7">
    <source>
        <dbReference type="SAM" id="MobiDB-lite"/>
    </source>
</evidence>
<dbReference type="Pfam" id="PF06775">
    <property type="entry name" value="Seipin"/>
    <property type="match status" value="1"/>
</dbReference>
<evidence type="ECO:0008006" key="11">
    <source>
        <dbReference type="Google" id="ProtNLM"/>
    </source>
</evidence>
<keyword evidence="2 8" id="KW-0812">Transmembrane</keyword>
<dbReference type="InterPro" id="IPR009617">
    <property type="entry name" value="Seipin"/>
</dbReference>
<feature type="transmembrane region" description="Helical" evidence="8">
    <location>
        <begin position="120"/>
        <end position="143"/>
    </location>
</feature>
<dbReference type="Proteomes" id="UP000281549">
    <property type="component" value="Unassembled WGS sequence"/>
</dbReference>
<evidence type="ECO:0000256" key="6">
    <source>
        <dbReference type="ARBA" id="ARBA00023136"/>
    </source>
</evidence>
<evidence type="ECO:0000256" key="1">
    <source>
        <dbReference type="ARBA" id="ARBA00004477"/>
    </source>
</evidence>
<proteinExistence type="predicted"/>
<comment type="subcellular location">
    <subcellularLocation>
        <location evidence="1">Endoplasmic reticulum membrane</location>
        <topology evidence="1">Multi-pass membrane protein</topology>
    </subcellularLocation>
</comment>
<name>A0A4P9YD41_ROZAC</name>
<keyword evidence="5" id="KW-0443">Lipid metabolism</keyword>
<dbReference type="CDD" id="cd23995">
    <property type="entry name" value="Seipin_BSCL2_like"/>
    <property type="match status" value="1"/>
</dbReference>
<feature type="region of interest" description="Disordered" evidence="7">
    <location>
        <begin position="191"/>
        <end position="226"/>
    </location>
</feature>
<dbReference type="EMBL" id="ML006030">
    <property type="protein sequence ID" value="RKP17098.1"/>
    <property type="molecule type" value="Genomic_DNA"/>
</dbReference>
<reference evidence="10" key="1">
    <citation type="journal article" date="2018" name="Nat. Microbiol.">
        <title>Leveraging single-cell genomics to expand the fungal tree of life.</title>
        <authorList>
            <person name="Ahrendt S.R."/>
            <person name="Quandt C.A."/>
            <person name="Ciobanu D."/>
            <person name="Clum A."/>
            <person name="Salamov A."/>
            <person name="Andreopoulos B."/>
            <person name="Cheng J.F."/>
            <person name="Woyke T."/>
            <person name="Pelin A."/>
            <person name="Henrissat B."/>
            <person name="Reynolds N.K."/>
            <person name="Benny G.L."/>
            <person name="Smith M.E."/>
            <person name="James T.Y."/>
            <person name="Grigoriev I.V."/>
        </authorList>
    </citation>
    <scope>NUCLEOTIDE SEQUENCE [LARGE SCALE GENOMIC DNA]</scope>
    <source>
        <strain evidence="10">CSF55</strain>
    </source>
</reference>
<sequence>MIKVDLLNAKDELIASCSKPALLRYESLLVKTIKTAFFGMLYIFNFKKEEEILILTSFNGYKDTNVISSSATKVNITLLDPNIQIYEAFIRFDALFTGLRYTENFQLIRFYMYFWKYTTATFFVLILFSIEAFLAFCVVYCVYSLTMEINCKTESVSDIENESEDNLLTNGHTKVLDKINGDAIVPEINATTSSSESEGPPSDQFRSFYLASPNSELGDVNERTRH</sequence>
<evidence type="ECO:0000313" key="10">
    <source>
        <dbReference type="Proteomes" id="UP000281549"/>
    </source>
</evidence>
<dbReference type="PANTHER" id="PTHR21212">
    <property type="entry name" value="BERNARDINELLI-SEIP CONGENITAL LIPODYSTROPHY 2 HOMOLOG BSCL2 PROTEIN"/>
    <property type="match status" value="1"/>
</dbReference>
<dbReference type="GO" id="GO:0005789">
    <property type="term" value="C:endoplasmic reticulum membrane"/>
    <property type="evidence" value="ECO:0007669"/>
    <property type="project" value="UniProtKB-SubCell"/>
</dbReference>
<evidence type="ECO:0000256" key="2">
    <source>
        <dbReference type="ARBA" id="ARBA00022692"/>
    </source>
</evidence>
<keyword evidence="6 8" id="KW-0472">Membrane</keyword>
<evidence type="ECO:0000256" key="5">
    <source>
        <dbReference type="ARBA" id="ARBA00023098"/>
    </source>
</evidence>
<organism evidence="9 10">
    <name type="scientific">Rozella allomycis (strain CSF55)</name>
    <dbReference type="NCBI Taxonomy" id="988480"/>
    <lineage>
        <taxon>Eukaryota</taxon>
        <taxon>Fungi</taxon>
        <taxon>Fungi incertae sedis</taxon>
        <taxon>Cryptomycota</taxon>
        <taxon>Cryptomycota incertae sedis</taxon>
        <taxon>Rozella</taxon>
    </lineage>
</organism>
<evidence type="ECO:0000256" key="3">
    <source>
        <dbReference type="ARBA" id="ARBA00022824"/>
    </source>
</evidence>
<evidence type="ECO:0000256" key="8">
    <source>
        <dbReference type="SAM" id="Phobius"/>
    </source>
</evidence>
<keyword evidence="3" id="KW-0256">Endoplasmic reticulum</keyword>
<keyword evidence="4 8" id="KW-1133">Transmembrane helix</keyword>
<gene>
    <name evidence="9" type="ORF">ROZALSC1DRAFT_31061</name>
</gene>
<evidence type="ECO:0000256" key="4">
    <source>
        <dbReference type="ARBA" id="ARBA00022989"/>
    </source>
</evidence>
<dbReference type="AlphaFoldDB" id="A0A4P9YD41"/>
<evidence type="ECO:0000313" key="9">
    <source>
        <dbReference type="EMBL" id="RKP17098.1"/>
    </source>
</evidence>